<protein>
    <submittedName>
        <fullName evidence="2">Spermidine synthase</fullName>
    </submittedName>
</protein>
<dbReference type="CDD" id="cd02440">
    <property type="entry name" value="AdoMet_MTases"/>
    <property type="match status" value="1"/>
</dbReference>
<dbReference type="InterPro" id="IPR029063">
    <property type="entry name" value="SAM-dependent_MTases_sf"/>
</dbReference>
<evidence type="ECO:0000256" key="1">
    <source>
        <dbReference type="ARBA" id="ARBA00023115"/>
    </source>
</evidence>
<dbReference type="SUPFAM" id="SSF53335">
    <property type="entry name" value="S-adenosyl-L-methionine-dependent methyltransferases"/>
    <property type="match status" value="1"/>
</dbReference>
<dbReference type="PANTHER" id="PTHR43317:SF1">
    <property type="entry name" value="THERMOSPERMINE SYNTHASE ACAULIS5"/>
    <property type="match status" value="1"/>
</dbReference>
<evidence type="ECO:0000313" key="3">
    <source>
        <dbReference type="Proteomes" id="UP000243887"/>
    </source>
</evidence>
<dbReference type="GO" id="GO:0006596">
    <property type="term" value="P:polyamine biosynthetic process"/>
    <property type="evidence" value="ECO:0007669"/>
    <property type="project" value="UniProtKB-KW"/>
</dbReference>
<proteinExistence type="predicted"/>
<keyword evidence="3" id="KW-1185">Reference proteome</keyword>
<dbReference type="NCBIfam" id="NF037959">
    <property type="entry name" value="MFS_SpdSyn"/>
    <property type="match status" value="1"/>
</dbReference>
<dbReference type="Gene3D" id="3.40.50.150">
    <property type="entry name" value="Vaccinia Virus protein VP39"/>
    <property type="match status" value="1"/>
</dbReference>
<gene>
    <name evidence="2" type="ORF">SAMN04487893_11636</name>
</gene>
<dbReference type="AlphaFoldDB" id="A0A1I3U4P9"/>
<dbReference type="Pfam" id="PF01564">
    <property type="entry name" value="Spermine_synth"/>
    <property type="match status" value="1"/>
</dbReference>
<dbReference type="EMBL" id="FORU01000016">
    <property type="protein sequence ID" value="SFJ78548.1"/>
    <property type="molecule type" value="Genomic_DNA"/>
</dbReference>
<sequence length="222" mass="25938">MISKLLSYLIPVPYKRITSNVNSQLEVTWNNGKLVLDTPNTNYSYGNLEKILKKGLQYIGFKKIKNMDSVLILGLGAGSILHTLRTEIDYQNHIVSVELDPAVLYTAKKYFDIDRFKNHEIIEGDAFEYVLKNHNKKFDLIVLDLFQDVTMPSFLFEKYFVNNLKSMLSINGFILFNTICLTNEHLERNQEYLKLYDPNIFSLRQLPKLQNHNEIITIKRIK</sequence>
<accession>A0A1I3U4P9</accession>
<dbReference type="Proteomes" id="UP000243887">
    <property type="component" value="Unassembled WGS sequence"/>
</dbReference>
<dbReference type="OrthoDB" id="650847at2"/>
<keyword evidence="1" id="KW-0620">Polyamine biosynthesis</keyword>
<organism evidence="2 3">
    <name type="scientific">Myroides guanonis</name>
    <dbReference type="NCBI Taxonomy" id="1150112"/>
    <lineage>
        <taxon>Bacteria</taxon>
        <taxon>Pseudomonadati</taxon>
        <taxon>Bacteroidota</taxon>
        <taxon>Flavobacteriia</taxon>
        <taxon>Flavobacteriales</taxon>
        <taxon>Flavobacteriaceae</taxon>
        <taxon>Myroides</taxon>
    </lineage>
</organism>
<dbReference type="RefSeq" id="WP_090680809.1">
    <property type="nucleotide sequence ID" value="NZ_FORU01000016.1"/>
</dbReference>
<dbReference type="PANTHER" id="PTHR43317">
    <property type="entry name" value="THERMOSPERMINE SYNTHASE ACAULIS5"/>
    <property type="match status" value="1"/>
</dbReference>
<reference evidence="3" key="1">
    <citation type="submission" date="2016-10" db="EMBL/GenBank/DDBJ databases">
        <authorList>
            <person name="Varghese N."/>
            <person name="Submissions S."/>
        </authorList>
    </citation>
    <scope>NUCLEOTIDE SEQUENCE [LARGE SCALE GENOMIC DNA]</scope>
    <source>
        <strain evidence="3">DSM 26542</strain>
    </source>
</reference>
<name>A0A1I3U4P9_9FLAO</name>
<dbReference type="STRING" id="1150112.SAMN04487893_11636"/>
<evidence type="ECO:0000313" key="2">
    <source>
        <dbReference type="EMBL" id="SFJ78548.1"/>
    </source>
</evidence>